<dbReference type="GeneID" id="68287475"/>
<gene>
    <name evidence="2" type="ORF">CKM354_000190000</name>
</gene>
<reference evidence="2 3" key="1">
    <citation type="submission" date="2021-01" db="EMBL/GenBank/DDBJ databases">
        <title>Cercospora kikuchii MAFF 305040 whole genome shotgun sequence.</title>
        <authorList>
            <person name="Kashiwa T."/>
            <person name="Suzuki T."/>
        </authorList>
    </citation>
    <scope>NUCLEOTIDE SEQUENCE [LARGE SCALE GENOMIC DNA]</scope>
    <source>
        <strain evidence="2 3">MAFF 305040</strain>
    </source>
</reference>
<dbReference type="EMBL" id="BOLY01000001">
    <property type="protein sequence ID" value="GIZ38483.1"/>
    <property type="molecule type" value="Genomic_DNA"/>
</dbReference>
<feature type="signal peptide" evidence="1">
    <location>
        <begin position="1"/>
        <end position="15"/>
    </location>
</feature>
<evidence type="ECO:0000256" key="1">
    <source>
        <dbReference type="SAM" id="SignalP"/>
    </source>
</evidence>
<accession>A0A9P3C8Y6</accession>
<keyword evidence="3" id="KW-1185">Reference proteome</keyword>
<comment type="caution">
    <text evidence="2">The sequence shown here is derived from an EMBL/GenBank/DDBJ whole genome shotgun (WGS) entry which is preliminary data.</text>
</comment>
<keyword evidence="1" id="KW-0732">Signal</keyword>
<proteinExistence type="predicted"/>
<dbReference type="Proteomes" id="UP000825890">
    <property type="component" value="Unassembled WGS sequence"/>
</dbReference>
<feature type="chain" id="PRO_5040514797" evidence="1">
    <location>
        <begin position="16"/>
        <end position="116"/>
    </location>
</feature>
<dbReference type="RefSeq" id="XP_044652970.1">
    <property type="nucleotide sequence ID" value="XM_044797035.1"/>
</dbReference>
<protein>
    <submittedName>
        <fullName evidence="2">Uncharacterized protein</fullName>
    </submittedName>
</protein>
<dbReference type="AlphaFoldDB" id="A0A9P3C8Y6"/>
<evidence type="ECO:0000313" key="2">
    <source>
        <dbReference type="EMBL" id="GIZ38483.1"/>
    </source>
</evidence>
<organism evidence="2 3">
    <name type="scientific">Cercospora kikuchii</name>
    <dbReference type="NCBI Taxonomy" id="84275"/>
    <lineage>
        <taxon>Eukaryota</taxon>
        <taxon>Fungi</taxon>
        <taxon>Dikarya</taxon>
        <taxon>Ascomycota</taxon>
        <taxon>Pezizomycotina</taxon>
        <taxon>Dothideomycetes</taxon>
        <taxon>Dothideomycetidae</taxon>
        <taxon>Mycosphaerellales</taxon>
        <taxon>Mycosphaerellaceae</taxon>
        <taxon>Cercospora</taxon>
    </lineage>
</organism>
<sequence length="116" mass="12916">MVILHSLLITPLALASMVRGYPAVPPQPTGDFKVKNSTSSFPTHSLSAVPDNATAMHKNMTTADFIAEKKKEWEKARSDAELVLEVIVGSNSKELDELWSHLGKNEEDRKKERDEL</sequence>
<name>A0A9P3C8Y6_9PEZI</name>
<evidence type="ECO:0000313" key="3">
    <source>
        <dbReference type="Proteomes" id="UP000825890"/>
    </source>
</evidence>